<gene>
    <name evidence="2" type="ORF">DFR87_09670</name>
</gene>
<dbReference type="PROSITE" id="PS51740">
    <property type="entry name" value="SPOVT_ABRB"/>
    <property type="match status" value="1"/>
</dbReference>
<dbReference type="InterPro" id="IPR007159">
    <property type="entry name" value="SpoVT-AbrB_dom"/>
</dbReference>
<evidence type="ECO:0000313" key="3">
    <source>
        <dbReference type="Proteomes" id="UP000247586"/>
    </source>
</evidence>
<keyword evidence="3" id="KW-1185">Reference proteome</keyword>
<reference evidence="3" key="3">
    <citation type="submission" date="2020-03" db="EMBL/GenBank/DDBJ databases">
        <title>Sequencing and Assembly of Multiple Reported Metal-Biooxidizing Members of the Extremely Thermoacidophilic Archaeal Family Sulfolobaceae.</title>
        <authorList>
            <person name="Counts J.A."/>
            <person name="Kelly R.M."/>
        </authorList>
    </citation>
    <scope>NUCLEOTIDE SEQUENCE [LARGE SCALE GENOMIC DNA]</scope>
    <source>
        <strain evidence="3">HO1-1</strain>
    </source>
</reference>
<evidence type="ECO:0000259" key="1">
    <source>
        <dbReference type="PROSITE" id="PS51740"/>
    </source>
</evidence>
<name>A0A2U9IUZ0_9CREN</name>
<dbReference type="Gene3D" id="2.10.260.10">
    <property type="match status" value="1"/>
</dbReference>
<organism evidence="2 3">
    <name type="scientific">Metallosphaera hakonensis JCM 8857 = DSM 7519</name>
    <dbReference type="NCBI Taxonomy" id="1293036"/>
    <lineage>
        <taxon>Archaea</taxon>
        <taxon>Thermoproteota</taxon>
        <taxon>Thermoprotei</taxon>
        <taxon>Sulfolobales</taxon>
        <taxon>Sulfolobaceae</taxon>
        <taxon>Metallosphaera</taxon>
    </lineage>
</organism>
<dbReference type="AlphaFoldDB" id="A0A2U9IUZ0"/>
<dbReference type="InterPro" id="IPR052975">
    <property type="entry name" value="Repressor-like_regulatory"/>
</dbReference>
<keyword evidence="2" id="KW-0238">DNA-binding</keyword>
<dbReference type="SMART" id="SM00966">
    <property type="entry name" value="SpoVT_AbrB"/>
    <property type="match status" value="1"/>
</dbReference>
<feature type="domain" description="SpoVT-AbrB" evidence="1">
    <location>
        <begin position="2"/>
        <end position="47"/>
    </location>
</feature>
<dbReference type="SUPFAM" id="SSF89447">
    <property type="entry name" value="AbrB/MazE/MraZ-like"/>
    <property type="match status" value="1"/>
</dbReference>
<proteinExistence type="predicted"/>
<dbReference type="Pfam" id="PF04014">
    <property type="entry name" value="MazE_antitoxin"/>
    <property type="match status" value="1"/>
</dbReference>
<dbReference type="NCBIfam" id="TIGR01439">
    <property type="entry name" value="lp_hng_hel_AbrB"/>
    <property type="match status" value="1"/>
</dbReference>
<dbReference type="GeneID" id="36835610"/>
<dbReference type="KEGG" id="mhk:DFR87_09670"/>
<sequence length="77" mass="8982">METEIKVNKKGIIVLPKAIREEIGLKEGDVVKVKVEGGKIIIEKINLWDKVWNCCKGSAEEAEKEIDEEEERFWRRK</sequence>
<dbReference type="STRING" id="1293036.GCA_001315825_01993"/>
<dbReference type="PANTHER" id="PTHR34860">
    <property type="entry name" value="REPRESSOR-LIKE PROTEIN SSO7C3"/>
    <property type="match status" value="1"/>
</dbReference>
<dbReference type="InterPro" id="IPR037914">
    <property type="entry name" value="SpoVT-AbrB_sf"/>
</dbReference>
<evidence type="ECO:0000313" key="2">
    <source>
        <dbReference type="EMBL" id="AWR99910.1"/>
    </source>
</evidence>
<accession>A0A2U9IUZ0</accession>
<dbReference type="RefSeq" id="WP_054836902.1">
    <property type="nucleotide sequence ID" value="NZ_BBBA01000013.1"/>
</dbReference>
<dbReference type="EMBL" id="CP029287">
    <property type="protein sequence ID" value="AWR99910.1"/>
    <property type="molecule type" value="Genomic_DNA"/>
</dbReference>
<dbReference type="GO" id="GO:0003677">
    <property type="term" value="F:DNA binding"/>
    <property type="evidence" value="ECO:0007669"/>
    <property type="project" value="UniProtKB-KW"/>
</dbReference>
<dbReference type="Proteomes" id="UP000247586">
    <property type="component" value="Chromosome"/>
</dbReference>
<protein>
    <submittedName>
        <fullName evidence="2">AbrB/MazE/SpoVT family DNA-binding domain-containing protein</fullName>
    </submittedName>
</protein>
<reference evidence="2 3" key="1">
    <citation type="submission" date="2018-05" db="EMBL/GenBank/DDBJ databases">
        <title>Complete Genome Sequences of Extremely Thermoacidophilic, Metal-Mobilizing Type-Strain Members of the Archaeal Family Sulfolobaceae: Acidianus brierleyi DSM-1651T, Acidianus sulfidivorans DSM-18786T, Metallosphaera hakonensis DSM-7519T, and Metallosphaera prunae DSM-10039T.</title>
        <authorList>
            <person name="Counts J.A."/>
            <person name="Kelly R.M."/>
        </authorList>
    </citation>
    <scope>NUCLEOTIDE SEQUENCE [LARGE SCALE GENOMIC DNA]</scope>
    <source>
        <strain evidence="2 3">HO1-1</strain>
    </source>
</reference>
<dbReference type="PANTHER" id="PTHR34860:SF7">
    <property type="entry name" value="TRANSCRIPTION REGULATOR, SPOVT_ABRB FAMILY"/>
    <property type="match status" value="1"/>
</dbReference>
<reference evidence="3" key="2">
    <citation type="submission" date="2020-03" db="EMBL/GenBank/DDBJ databases">
        <title>Complete Genome Sequences of Extremely Thermoacidophilic, Metal-Mobilizing Type-Strain Members of the Archaeal Family Sulfolobaceae: Acidianus brierleyi DSM-1651T, Acidianus sulfidivorans DSM-18786T, Metallosphaera hakonensis DSM-7519T, and Metallosphaera prunae DSM-10039T.</title>
        <authorList>
            <person name="Counts J.A."/>
            <person name="Kelly R.M."/>
        </authorList>
    </citation>
    <scope>NUCLEOTIDE SEQUENCE [LARGE SCALE GENOMIC DNA]</scope>
    <source>
        <strain evidence="3">HO1-1</strain>
    </source>
</reference>